<dbReference type="SUPFAM" id="SSF143120">
    <property type="entry name" value="YefM-like"/>
    <property type="match status" value="1"/>
</dbReference>
<evidence type="ECO:0000313" key="7">
    <source>
        <dbReference type="Proteomes" id="UP001242513"/>
    </source>
</evidence>
<dbReference type="NCBIfam" id="TIGR01552">
    <property type="entry name" value="phd_fam"/>
    <property type="match status" value="1"/>
</dbReference>
<dbReference type="InterPro" id="IPR051405">
    <property type="entry name" value="phD/YefM_antitoxin"/>
</dbReference>
<dbReference type="PANTHER" id="PTHR33713">
    <property type="entry name" value="ANTITOXIN YAFN-RELATED"/>
    <property type="match status" value="1"/>
</dbReference>
<keyword evidence="6" id="KW-1185">Reference proteome</keyword>
<dbReference type="AlphaFoldDB" id="A0AAX3UDF0"/>
<protein>
    <recommendedName>
        <fullName evidence="2">Antitoxin</fullName>
    </recommendedName>
</protein>
<dbReference type="InterPro" id="IPR036165">
    <property type="entry name" value="YefM-like_sf"/>
</dbReference>
<evidence type="ECO:0000256" key="2">
    <source>
        <dbReference type="RuleBase" id="RU362080"/>
    </source>
</evidence>
<sequence>MDAVNYSNFRKDLKTYFKQVNDDSEPLIVTNKNPEDNVVVLSKDEYDALIETLAIQSNKYLMDKINRGRKQVAKAQTNQHELIDPDGEVSDAKLD</sequence>
<dbReference type="InterPro" id="IPR006442">
    <property type="entry name" value="Antitoxin_Phd/YefM"/>
</dbReference>
<comment type="function">
    <text evidence="2">Antitoxin component of a type II toxin-antitoxin (TA) system.</text>
</comment>
<dbReference type="RefSeq" id="WP_013854791.1">
    <property type="nucleotide sequence ID" value="NZ_CP123735.1"/>
</dbReference>
<reference evidence="5" key="2">
    <citation type="journal article" date="2022" name="Food Funct.">
        <title>Lactobacillus kefiranofaciens ZW18 from Kefir enhances the anti-tumor effect of anti-programmed cell death 1 (PD-1) immunotherapy by modulating the gut microbiota.</title>
        <authorList>
            <person name="Zhao J."/>
            <person name="Wang Y."/>
            <person name="Wang J."/>
            <person name="Lv M."/>
            <person name="Zhou C."/>
            <person name="Jia L."/>
            <person name="Geng W."/>
        </authorList>
    </citation>
    <scope>NUCLEOTIDE SEQUENCE</scope>
    <source>
        <strain evidence="5">ZW18</strain>
    </source>
</reference>
<reference evidence="4 6" key="1">
    <citation type="submission" date="2016-10" db="EMBL/GenBank/DDBJ databases">
        <authorList>
            <person name="Varghese N."/>
            <person name="Submissions S."/>
        </authorList>
    </citation>
    <scope>NUCLEOTIDE SEQUENCE [LARGE SCALE GENOMIC DNA]</scope>
    <source>
        <strain evidence="4 6">ATCC 43761</strain>
    </source>
</reference>
<accession>A0AAX3UDF0</accession>
<reference evidence="5" key="3">
    <citation type="submission" date="2023-04" db="EMBL/GenBank/DDBJ databases">
        <authorList>
            <person name="Wang Y."/>
        </authorList>
    </citation>
    <scope>NUCLEOTIDE SEQUENCE</scope>
    <source>
        <strain evidence="5">ZW18</strain>
    </source>
</reference>
<dbReference type="Proteomes" id="UP000181860">
    <property type="component" value="Unassembled WGS sequence"/>
</dbReference>
<evidence type="ECO:0000313" key="4">
    <source>
        <dbReference type="EMBL" id="SDA64785.1"/>
    </source>
</evidence>
<name>A0AAX3UDF0_9LACO</name>
<evidence type="ECO:0000313" key="6">
    <source>
        <dbReference type="Proteomes" id="UP000181860"/>
    </source>
</evidence>
<organism evidence="5 7">
    <name type="scientific">Lactobacillus kefiranofaciens</name>
    <dbReference type="NCBI Taxonomy" id="267818"/>
    <lineage>
        <taxon>Bacteria</taxon>
        <taxon>Bacillati</taxon>
        <taxon>Bacillota</taxon>
        <taxon>Bacilli</taxon>
        <taxon>Lactobacillales</taxon>
        <taxon>Lactobacillaceae</taxon>
        <taxon>Lactobacillus</taxon>
    </lineage>
</organism>
<evidence type="ECO:0000256" key="1">
    <source>
        <dbReference type="ARBA" id="ARBA00009981"/>
    </source>
</evidence>
<dbReference type="Gene3D" id="3.40.1620.10">
    <property type="entry name" value="YefM-like domain"/>
    <property type="match status" value="1"/>
</dbReference>
<feature type="region of interest" description="Disordered" evidence="3">
    <location>
        <begin position="72"/>
        <end position="95"/>
    </location>
</feature>
<proteinExistence type="inferred from homology"/>
<dbReference type="EMBL" id="CP123735">
    <property type="protein sequence ID" value="WGO85524.1"/>
    <property type="molecule type" value="Genomic_DNA"/>
</dbReference>
<comment type="similarity">
    <text evidence="1 2">Belongs to the phD/YefM antitoxin family.</text>
</comment>
<gene>
    <name evidence="5" type="ORF">QEJ78_09215</name>
    <name evidence="4" type="ORF">SAMN02983011_01913</name>
</gene>
<dbReference type="PANTHER" id="PTHR33713:SF6">
    <property type="entry name" value="ANTITOXIN YEFM"/>
    <property type="match status" value="1"/>
</dbReference>
<evidence type="ECO:0000313" key="5">
    <source>
        <dbReference type="EMBL" id="WGO85524.1"/>
    </source>
</evidence>
<dbReference type="Proteomes" id="UP001242513">
    <property type="component" value="Chromosome"/>
</dbReference>
<evidence type="ECO:0000256" key="3">
    <source>
        <dbReference type="SAM" id="MobiDB-lite"/>
    </source>
</evidence>
<dbReference type="EMBL" id="FMXC01000028">
    <property type="protein sequence ID" value="SDA64785.1"/>
    <property type="molecule type" value="Genomic_DNA"/>
</dbReference>
<dbReference type="Pfam" id="PF02604">
    <property type="entry name" value="PhdYeFM_antitox"/>
    <property type="match status" value="1"/>
</dbReference>